<evidence type="ECO:0000256" key="12">
    <source>
        <dbReference type="PROSITE-ProRule" id="PRU01263"/>
    </source>
</evidence>
<dbReference type="GO" id="GO:0000981">
    <property type="term" value="F:DNA-binding transcription factor activity, RNA polymerase II-specific"/>
    <property type="evidence" value="ECO:0007669"/>
    <property type="project" value="TreeGrafter"/>
</dbReference>
<dbReference type="PANTHER" id="PTHR23226">
    <property type="entry name" value="ZINC FINGER AND SCAN DOMAIN-CONTAINING"/>
    <property type="match status" value="1"/>
</dbReference>
<protein>
    <submittedName>
        <fullName evidence="15">Uncharacterized protein</fullName>
    </submittedName>
</protein>
<evidence type="ECO:0000256" key="11">
    <source>
        <dbReference type="PROSITE-ProRule" id="PRU00042"/>
    </source>
</evidence>
<keyword evidence="4" id="KW-0677">Repeat</keyword>
<dbReference type="Proteomes" id="UP001152562">
    <property type="component" value="Unassembled WGS sequence"/>
</dbReference>
<name>A0A9P0XH11_PIEBR</name>
<feature type="binding site" evidence="12">
    <location>
        <position position="62"/>
    </location>
    <ligand>
        <name>Zn(2+)</name>
        <dbReference type="ChEBI" id="CHEBI:29105"/>
    </ligand>
</feature>
<feature type="domain" description="C2H2-type" evidence="13">
    <location>
        <begin position="320"/>
        <end position="347"/>
    </location>
</feature>
<dbReference type="SUPFAM" id="SSF57716">
    <property type="entry name" value="Glucocorticoid receptor-like (DNA-binding domain)"/>
    <property type="match status" value="1"/>
</dbReference>
<sequence>MAQHFELQFNINSSEYFMQEDFCQLCLFKIGTGALQITQCITEKIKECLDLDFTEDFPNRICKVCEIKINQFYDFKKTCQDSYRKFREFLANKQIKLESYHEDYSDNTHFKEVSPEPEVKPIVIESMPIAIESMPIAIETEPKVNDTKPIVKDTKQVKTRIRKKRSDSWCYVCLIDFKTAEYLNIHREEHHENSITLYKCLGCEKGFRNRRLCLSHERLFCRELKNGYKCNICNILLPTRRKYENHDQQHKSNVKVEAVEYNIFKCDLCHLRFGNEGKLIKHLKKHNNPKRYVCETCGRVFQRRDYLYKHTFIHNGLKKYACTCCAYKTNQKSALNIHMRTHTGIKPFGCDICSYRTVSSGNLKAHRQKHSSLKQYECSVCEKKFVYKKSLEVHISCAHAPQHYICDCGALYTSAKSLKRHLATKQCGAKRRDKYIL</sequence>
<keyword evidence="9" id="KW-0804">Transcription</keyword>
<feature type="domain" description="C2H2-type" evidence="13">
    <location>
        <begin position="376"/>
        <end position="404"/>
    </location>
</feature>
<feature type="domain" description="C2H2-type" evidence="13">
    <location>
        <begin position="292"/>
        <end position="319"/>
    </location>
</feature>
<dbReference type="PANTHER" id="PTHR23226:SF416">
    <property type="entry name" value="FI01424P"/>
    <property type="match status" value="1"/>
</dbReference>
<dbReference type="GO" id="GO:0005634">
    <property type="term" value="C:nucleus"/>
    <property type="evidence" value="ECO:0007669"/>
    <property type="project" value="UniProtKB-SubCell"/>
</dbReference>
<evidence type="ECO:0000313" key="16">
    <source>
        <dbReference type="Proteomes" id="UP001152562"/>
    </source>
</evidence>
<dbReference type="PROSITE" id="PS00028">
    <property type="entry name" value="ZINC_FINGER_C2H2_1"/>
    <property type="match status" value="4"/>
</dbReference>
<evidence type="ECO:0000259" key="14">
    <source>
        <dbReference type="PROSITE" id="PS51915"/>
    </source>
</evidence>
<gene>
    <name evidence="15" type="ORF">PIBRA_LOCUS10715</name>
</gene>
<dbReference type="PROSITE" id="PS51915">
    <property type="entry name" value="ZAD"/>
    <property type="match status" value="1"/>
</dbReference>
<feature type="domain" description="C2H2-type" evidence="13">
    <location>
        <begin position="348"/>
        <end position="375"/>
    </location>
</feature>
<evidence type="ECO:0000256" key="9">
    <source>
        <dbReference type="ARBA" id="ARBA00023163"/>
    </source>
</evidence>
<evidence type="ECO:0000256" key="5">
    <source>
        <dbReference type="ARBA" id="ARBA00022771"/>
    </source>
</evidence>
<proteinExistence type="inferred from homology"/>
<feature type="binding site" evidence="12">
    <location>
        <position position="26"/>
    </location>
    <ligand>
        <name>Zn(2+)</name>
        <dbReference type="ChEBI" id="CHEBI:29105"/>
    </ligand>
</feature>
<dbReference type="AlphaFoldDB" id="A0A9P0XH11"/>
<dbReference type="InterPro" id="IPR036236">
    <property type="entry name" value="Znf_C2H2_sf"/>
</dbReference>
<keyword evidence="10" id="KW-0539">Nucleus</keyword>
<comment type="subcellular location">
    <subcellularLocation>
        <location evidence="1">Nucleus</location>
    </subcellularLocation>
</comment>
<dbReference type="InterPro" id="IPR013087">
    <property type="entry name" value="Znf_C2H2_type"/>
</dbReference>
<dbReference type="FunFam" id="3.30.160.60:FF:000446">
    <property type="entry name" value="Zinc finger protein"/>
    <property type="match status" value="1"/>
</dbReference>
<keyword evidence="16" id="KW-1185">Reference proteome</keyword>
<dbReference type="InterPro" id="IPR012934">
    <property type="entry name" value="Znf_AD"/>
</dbReference>
<dbReference type="SMART" id="SM00355">
    <property type="entry name" value="ZnF_C2H2"/>
    <property type="match status" value="8"/>
</dbReference>
<keyword evidence="3 12" id="KW-0479">Metal-binding</keyword>
<reference evidence="15" key="1">
    <citation type="submission" date="2022-05" db="EMBL/GenBank/DDBJ databases">
        <authorList>
            <person name="Okamura Y."/>
        </authorList>
    </citation>
    <scope>NUCLEOTIDE SEQUENCE</scope>
</reference>
<dbReference type="SUPFAM" id="SSF57667">
    <property type="entry name" value="beta-beta-alpha zinc fingers"/>
    <property type="match status" value="3"/>
</dbReference>
<feature type="domain" description="ZAD" evidence="14">
    <location>
        <begin position="21"/>
        <end position="89"/>
    </location>
</feature>
<keyword evidence="7" id="KW-0805">Transcription regulation</keyword>
<evidence type="ECO:0000256" key="8">
    <source>
        <dbReference type="ARBA" id="ARBA00023125"/>
    </source>
</evidence>
<evidence type="ECO:0000256" key="10">
    <source>
        <dbReference type="ARBA" id="ARBA00023242"/>
    </source>
</evidence>
<organism evidence="15 16">
    <name type="scientific">Pieris brassicae</name>
    <name type="common">White butterfly</name>
    <name type="synonym">Large white butterfly</name>
    <dbReference type="NCBI Taxonomy" id="7116"/>
    <lineage>
        <taxon>Eukaryota</taxon>
        <taxon>Metazoa</taxon>
        <taxon>Ecdysozoa</taxon>
        <taxon>Arthropoda</taxon>
        <taxon>Hexapoda</taxon>
        <taxon>Insecta</taxon>
        <taxon>Pterygota</taxon>
        <taxon>Neoptera</taxon>
        <taxon>Endopterygota</taxon>
        <taxon>Lepidoptera</taxon>
        <taxon>Glossata</taxon>
        <taxon>Ditrysia</taxon>
        <taxon>Papilionoidea</taxon>
        <taxon>Pieridae</taxon>
        <taxon>Pierinae</taxon>
        <taxon>Pieris</taxon>
    </lineage>
</organism>
<evidence type="ECO:0000259" key="13">
    <source>
        <dbReference type="PROSITE" id="PS50157"/>
    </source>
</evidence>
<feature type="binding site" evidence="12">
    <location>
        <position position="23"/>
    </location>
    <ligand>
        <name>Zn(2+)</name>
        <dbReference type="ChEBI" id="CHEBI:29105"/>
    </ligand>
</feature>
<dbReference type="GO" id="GO:0008270">
    <property type="term" value="F:zinc ion binding"/>
    <property type="evidence" value="ECO:0007669"/>
    <property type="project" value="UniProtKB-UniRule"/>
</dbReference>
<dbReference type="Pfam" id="PF00096">
    <property type="entry name" value="zf-C2H2"/>
    <property type="match status" value="3"/>
</dbReference>
<dbReference type="Gene3D" id="3.30.160.60">
    <property type="entry name" value="Classic Zinc Finger"/>
    <property type="match status" value="6"/>
</dbReference>
<keyword evidence="6 12" id="KW-0862">Zinc</keyword>
<dbReference type="EMBL" id="CALOZG010000040">
    <property type="protein sequence ID" value="CAH4034535.1"/>
    <property type="molecule type" value="Genomic_DNA"/>
</dbReference>
<keyword evidence="5 11" id="KW-0863">Zinc-finger</keyword>
<feature type="binding site" evidence="12">
    <location>
        <position position="65"/>
    </location>
    <ligand>
        <name>Zn(2+)</name>
        <dbReference type="ChEBI" id="CHEBI:29105"/>
    </ligand>
</feature>
<keyword evidence="8" id="KW-0238">DNA-binding</keyword>
<feature type="domain" description="C2H2-type" evidence="13">
    <location>
        <begin position="264"/>
        <end position="291"/>
    </location>
</feature>
<evidence type="ECO:0000313" key="15">
    <source>
        <dbReference type="EMBL" id="CAH4034535.1"/>
    </source>
</evidence>
<dbReference type="PROSITE" id="PS50157">
    <property type="entry name" value="ZINC_FINGER_C2H2_2"/>
    <property type="match status" value="5"/>
</dbReference>
<dbReference type="FunFam" id="3.30.160.60:FF:001370">
    <property type="entry name" value="Zinc finger protein"/>
    <property type="match status" value="1"/>
</dbReference>
<comment type="caution">
    <text evidence="15">The sequence shown here is derived from an EMBL/GenBank/DDBJ whole genome shotgun (WGS) entry which is preliminary data.</text>
</comment>
<evidence type="ECO:0000256" key="6">
    <source>
        <dbReference type="ARBA" id="ARBA00022833"/>
    </source>
</evidence>
<evidence type="ECO:0000256" key="3">
    <source>
        <dbReference type="ARBA" id="ARBA00022723"/>
    </source>
</evidence>
<evidence type="ECO:0000256" key="4">
    <source>
        <dbReference type="ARBA" id="ARBA00022737"/>
    </source>
</evidence>
<dbReference type="SMART" id="SM00868">
    <property type="entry name" value="zf-AD"/>
    <property type="match status" value="1"/>
</dbReference>
<dbReference type="GO" id="GO:0000978">
    <property type="term" value="F:RNA polymerase II cis-regulatory region sequence-specific DNA binding"/>
    <property type="evidence" value="ECO:0007669"/>
    <property type="project" value="TreeGrafter"/>
</dbReference>
<accession>A0A9P0XH11</accession>
<comment type="similarity">
    <text evidence="2">Belongs to the krueppel C2H2-type zinc-finger protein family.</text>
</comment>
<evidence type="ECO:0000256" key="7">
    <source>
        <dbReference type="ARBA" id="ARBA00023015"/>
    </source>
</evidence>
<dbReference type="Pfam" id="PF07776">
    <property type="entry name" value="zf-AD"/>
    <property type="match status" value="1"/>
</dbReference>
<evidence type="ECO:0000256" key="1">
    <source>
        <dbReference type="ARBA" id="ARBA00004123"/>
    </source>
</evidence>
<evidence type="ECO:0000256" key="2">
    <source>
        <dbReference type="ARBA" id="ARBA00006991"/>
    </source>
</evidence>